<evidence type="ECO:0000313" key="2">
    <source>
        <dbReference type="Proteomes" id="UP001378592"/>
    </source>
</evidence>
<sequence length="942" mass="106971">MEFIQEFTIIQGTLLTLQKKVGPLKNLKENDSGTKEKIHSVVNTLLKVLHSFEATNETEGSDKLRKISLFLVLNSDLKVCETMKEDPNCGHLIESAPTLSNQIMIDVFTAPSLRAYLHELVVYCPPALSLELLDIAASKLKQEHTIMSPSCIATFIKAVYVKLLTSQKQSTDHNCEVNCCAAKFMLYYSKFLEFLSDPNRINSQLENSQFLEELGQMLISSLELVTSCLMLFINPPLASDDVLNIYKMDLAFDYGIWHQDSDYRIFDAMHEQLLSVLVVQIAYITVDVWLGWAEFDFKSVHNFSLQKYIAESMYKCHKVIVVAKEKGVKSQLCDGLITMLSSMASKPRDEDDEIKEADMALILNRIPDQSFCRRKWLFALFTKYGDEIVKEECVECINRNMDLMDSEIILLFLEKIYLLIEKGEVENVPEKVKSVVLCAVYQLNLDEQLLLLKEFLDKYGMNSHLCCDEYNTKVTKVFNTAVDSAEFAQDNKCIEIVNLCLQNPLDVMKRLLEHSVASDKQAQIMGDILIMLKPLHSLSVNKNGQEPCSLLVYLLHEIMQKRKVIEFSDTSFVSVVTGLVTSCAVSPDAFLKNNLFPLIHTCLNDSNWSDIILWLETLQIFVGGAVKCEQTLDTTALLLTIAQVMELSRKNLYTFSYAALTACDHVMNLISIVLESSLDVEDTSLVPLCEHIKNMMSPINQFYFFDLWKKSGNYSHFTADWKVYLLHWMYMEKCNIQPPWGSSVSLQRKRIILELSQLLPVCVKSEWQTIIQNLHNLMTPILGESSSSFVFECLIDAIQIMSVLSSAPCLTDKEQECAFSCLDFCIRNLSSIAKEELIGKPETLTAKTTSILFQKIANLNSVLPGIVKDSCGGVLLNLQVDFISKAICDMQMYPDEEEEEKEVKKTQWNEELRNMAISISMISELKTRQALARKLQEGVSVV</sequence>
<reference evidence="1 2" key="1">
    <citation type="submission" date="2024-03" db="EMBL/GenBank/DDBJ databases">
        <title>The genome assembly and annotation of the cricket Gryllus longicercus Weissman &amp; Gray.</title>
        <authorList>
            <person name="Szrajer S."/>
            <person name="Gray D."/>
            <person name="Ylla G."/>
        </authorList>
    </citation>
    <scope>NUCLEOTIDE SEQUENCE [LARGE SCALE GENOMIC DNA]</scope>
    <source>
        <strain evidence="1">DAG 2021-001</strain>
        <tissue evidence="1">Whole body minus gut</tissue>
    </source>
</reference>
<dbReference type="EMBL" id="JAZDUA010000368">
    <property type="protein sequence ID" value="KAK7793646.1"/>
    <property type="molecule type" value="Genomic_DNA"/>
</dbReference>
<organism evidence="1 2">
    <name type="scientific">Gryllus longicercus</name>
    <dbReference type="NCBI Taxonomy" id="2509291"/>
    <lineage>
        <taxon>Eukaryota</taxon>
        <taxon>Metazoa</taxon>
        <taxon>Ecdysozoa</taxon>
        <taxon>Arthropoda</taxon>
        <taxon>Hexapoda</taxon>
        <taxon>Insecta</taxon>
        <taxon>Pterygota</taxon>
        <taxon>Neoptera</taxon>
        <taxon>Polyneoptera</taxon>
        <taxon>Orthoptera</taxon>
        <taxon>Ensifera</taxon>
        <taxon>Gryllidea</taxon>
        <taxon>Grylloidea</taxon>
        <taxon>Gryllidae</taxon>
        <taxon>Gryllinae</taxon>
        <taxon>Gryllus</taxon>
    </lineage>
</organism>
<proteinExistence type="predicted"/>
<keyword evidence="2" id="KW-1185">Reference proteome</keyword>
<comment type="caution">
    <text evidence="1">The sequence shown here is derived from an EMBL/GenBank/DDBJ whole genome shotgun (WGS) entry which is preliminary data.</text>
</comment>
<protein>
    <submittedName>
        <fullName evidence="1">Uncharacterized protein</fullName>
    </submittedName>
</protein>
<dbReference type="Proteomes" id="UP001378592">
    <property type="component" value="Unassembled WGS sequence"/>
</dbReference>
<accession>A0AAN9VF35</accession>
<dbReference type="AlphaFoldDB" id="A0AAN9VF35"/>
<evidence type="ECO:0000313" key="1">
    <source>
        <dbReference type="EMBL" id="KAK7793646.1"/>
    </source>
</evidence>
<name>A0AAN9VF35_9ORTH</name>
<gene>
    <name evidence="1" type="ORF">R5R35_006133</name>
</gene>